<dbReference type="eggNOG" id="COG4291">
    <property type="taxonomic scope" value="Bacteria"/>
</dbReference>
<feature type="transmembrane region" description="Helical" evidence="1">
    <location>
        <begin position="13"/>
        <end position="31"/>
    </location>
</feature>
<sequence>MTPRPLAVRIARGHPRLFTGLLCGALVFLLLSGDLAPTLRVVIGWDIAVAVYVALAMLHFSRADHTRIGADAARQEEGEWTIFGLSLAGALMSFTAIVIFAARGKGTTAHTPYVALAAATLVASWLMTQITFTYRYAHEYYAATDSGPEGGLAFPGGEAPDYLDFVYFSFVLGMTFQVSDVNILSRKMRRLATLQGVIGYLFNTVVLALAINIAAGLF</sequence>
<feature type="transmembrane region" description="Helical" evidence="1">
    <location>
        <begin position="113"/>
        <end position="132"/>
    </location>
</feature>
<dbReference type="HOGENOM" id="CLU_098677_1_0_5"/>
<dbReference type="EMBL" id="CP000697">
    <property type="protein sequence ID" value="ABQ29679.1"/>
    <property type="molecule type" value="Genomic_DNA"/>
</dbReference>
<evidence type="ECO:0000256" key="1">
    <source>
        <dbReference type="SAM" id="Phobius"/>
    </source>
</evidence>
<evidence type="ECO:0000313" key="3">
    <source>
        <dbReference type="Proteomes" id="UP000000245"/>
    </source>
</evidence>
<keyword evidence="1" id="KW-0812">Transmembrane</keyword>
<dbReference type="RefSeq" id="WP_007424282.1">
    <property type="nucleotide sequence ID" value="NC_009484.1"/>
</dbReference>
<protein>
    <recommendedName>
        <fullName evidence="4">DUF1345 domain-containing protein</fullName>
    </recommendedName>
</protein>
<keyword evidence="1" id="KW-1133">Transmembrane helix</keyword>
<keyword evidence="1" id="KW-0472">Membrane</keyword>
<keyword evidence="3" id="KW-1185">Reference proteome</keyword>
<proteinExistence type="predicted"/>
<name>A5FVP7_ACICJ</name>
<evidence type="ECO:0008006" key="4">
    <source>
        <dbReference type="Google" id="ProtNLM"/>
    </source>
</evidence>
<dbReference type="Pfam" id="PF07077">
    <property type="entry name" value="DUF1345"/>
    <property type="match status" value="1"/>
</dbReference>
<dbReference type="InterPro" id="IPR009781">
    <property type="entry name" value="DUF1345"/>
</dbReference>
<dbReference type="Proteomes" id="UP000000245">
    <property type="component" value="Chromosome"/>
</dbReference>
<evidence type="ECO:0000313" key="2">
    <source>
        <dbReference type="EMBL" id="ABQ29679.1"/>
    </source>
</evidence>
<dbReference type="STRING" id="349163.Acry_0455"/>
<gene>
    <name evidence="2" type="ordered locus">Acry_0455</name>
</gene>
<accession>A5FVP7</accession>
<organism evidence="2 3">
    <name type="scientific">Acidiphilium cryptum (strain JF-5)</name>
    <dbReference type="NCBI Taxonomy" id="349163"/>
    <lineage>
        <taxon>Bacteria</taxon>
        <taxon>Pseudomonadati</taxon>
        <taxon>Pseudomonadota</taxon>
        <taxon>Alphaproteobacteria</taxon>
        <taxon>Acetobacterales</taxon>
        <taxon>Acidocellaceae</taxon>
        <taxon>Acidiphilium</taxon>
    </lineage>
</organism>
<reference evidence="2 3" key="1">
    <citation type="submission" date="2007-05" db="EMBL/GenBank/DDBJ databases">
        <title>Complete sequence of chromosome of Acidiphilium cryptum JF-5.</title>
        <authorList>
            <consortium name="US DOE Joint Genome Institute"/>
            <person name="Copeland A."/>
            <person name="Lucas S."/>
            <person name="Lapidus A."/>
            <person name="Barry K."/>
            <person name="Detter J.C."/>
            <person name="Glavina del Rio T."/>
            <person name="Hammon N."/>
            <person name="Israni S."/>
            <person name="Dalin E."/>
            <person name="Tice H."/>
            <person name="Pitluck S."/>
            <person name="Sims D."/>
            <person name="Brettin T."/>
            <person name="Bruce D."/>
            <person name="Han C."/>
            <person name="Schmutz J."/>
            <person name="Larimer F."/>
            <person name="Land M."/>
            <person name="Hauser L."/>
            <person name="Kyrpides N."/>
            <person name="Kim E."/>
            <person name="Magnuson T."/>
            <person name="Richardson P."/>
        </authorList>
    </citation>
    <scope>NUCLEOTIDE SEQUENCE [LARGE SCALE GENOMIC DNA]</scope>
    <source>
        <strain evidence="2 3">JF-5</strain>
    </source>
</reference>
<feature type="transmembrane region" description="Helical" evidence="1">
    <location>
        <begin position="80"/>
        <end position="101"/>
    </location>
</feature>
<dbReference type="AlphaFoldDB" id="A5FVP7"/>
<dbReference type="KEGG" id="acr:Acry_0455"/>
<feature type="transmembrane region" description="Helical" evidence="1">
    <location>
        <begin position="197"/>
        <end position="217"/>
    </location>
</feature>
<feature type="transmembrane region" description="Helical" evidence="1">
    <location>
        <begin position="43"/>
        <end position="60"/>
    </location>
</feature>